<dbReference type="Proteomes" id="UP000030832">
    <property type="component" value="Unassembled WGS sequence"/>
</dbReference>
<feature type="transmembrane region" description="Helical" evidence="1">
    <location>
        <begin position="67"/>
        <end position="85"/>
    </location>
</feature>
<reference evidence="2 3" key="1">
    <citation type="submission" date="2014-09" db="EMBL/GenBank/DDBJ databases">
        <title>Genome sequencing and annotation of Bacillus Okhensis strain Kh10-101T.</title>
        <authorList>
            <person name="Prakash J.S."/>
        </authorList>
    </citation>
    <scope>NUCLEOTIDE SEQUENCE [LARGE SCALE GENOMIC DNA]</scope>
    <source>
        <strain evidence="3">Kh10-101T</strain>
    </source>
</reference>
<dbReference type="OrthoDB" id="2353183at2"/>
<evidence type="ECO:0008006" key="4">
    <source>
        <dbReference type="Google" id="ProtNLM"/>
    </source>
</evidence>
<sequence length="126" mass="14707">MSELVASVIATIVTIPLLGWYIIYITTVKISKNKSKSIRRASDWTTLLFMVAVYFIMSEIWSQSFLWIILAIFFFISLVVTWMQWSVSGDIQTKKLFRGIWRFNFLAFVIIYLLLSGYGLIVRIFS</sequence>
<dbReference type="Pfam" id="PF11877">
    <property type="entry name" value="DUF3397"/>
    <property type="match status" value="1"/>
</dbReference>
<comment type="caution">
    <text evidence="2">The sequence shown here is derived from an EMBL/GenBank/DDBJ whole genome shotgun (WGS) entry which is preliminary data.</text>
</comment>
<dbReference type="InterPro" id="IPR016945">
    <property type="entry name" value="UCP030092"/>
</dbReference>
<keyword evidence="3" id="KW-1185">Reference proteome</keyword>
<dbReference type="AlphaFoldDB" id="A0A0B0IL54"/>
<accession>A0A0B0IL54</accession>
<dbReference type="RefSeq" id="WP_034627253.1">
    <property type="nucleotide sequence ID" value="NZ_JRJU01000006.1"/>
</dbReference>
<feature type="transmembrane region" description="Helical" evidence="1">
    <location>
        <begin position="105"/>
        <end position="125"/>
    </location>
</feature>
<evidence type="ECO:0000256" key="1">
    <source>
        <dbReference type="SAM" id="Phobius"/>
    </source>
</evidence>
<gene>
    <name evidence="2" type="ORF">LQ50_06745</name>
</gene>
<proteinExistence type="predicted"/>
<dbReference type="PIRSF" id="PIRSF030092">
    <property type="entry name" value="UCP030092"/>
    <property type="match status" value="1"/>
</dbReference>
<feature type="transmembrane region" description="Helical" evidence="1">
    <location>
        <begin position="6"/>
        <end position="24"/>
    </location>
</feature>
<protein>
    <recommendedName>
        <fullName evidence="4">DUF3397 domain-containing protein</fullName>
    </recommendedName>
</protein>
<dbReference type="InterPro" id="IPR024515">
    <property type="entry name" value="DUF3397"/>
</dbReference>
<organism evidence="2 3">
    <name type="scientific">Halalkalibacter okhensis</name>
    <dbReference type="NCBI Taxonomy" id="333138"/>
    <lineage>
        <taxon>Bacteria</taxon>
        <taxon>Bacillati</taxon>
        <taxon>Bacillota</taxon>
        <taxon>Bacilli</taxon>
        <taxon>Bacillales</taxon>
        <taxon>Bacillaceae</taxon>
        <taxon>Halalkalibacter</taxon>
    </lineage>
</organism>
<keyword evidence="1" id="KW-0472">Membrane</keyword>
<feature type="transmembrane region" description="Helical" evidence="1">
    <location>
        <begin position="44"/>
        <end position="61"/>
    </location>
</feature>
<dbReference type="EMBL" id="JRJU01000006">
    <property type="protein sequence ID" value="KHF40789.1"/>
    <property type="molecule type" value="Genomic_DNA"/>
</dbReference>
<evidence type="ECO:0000313" key="2">
    <source>
        <dbReference type="EMBL" id="KHF40789.1"/>
    </source>
</evidence>
<dbReference type="eggNOG" id="ENOG5033HF9">
    <property type="taxonomic scope" value="Bacteria"/>
</dbReference>
<dbReference type="STRING" id="333138.LQ50_06745"/>
<keyword evidence="1" id="KW-1133">Transmembrane helix</keyword>
<name>A0A0B0IL54_9BACI</name>
<evidence type="ECO:0000313" key="3">
    <source>
        <dbReference type="Proteomes" id="UP000030832"/>
    </source>
</evidence>
<keyword evidence="1" id="KW-0812">Transmembrane</keyword>